<protein>
    <recommendedName>
        <fullName evidence="4">NAC-A/B domain-containing protein</fullName>
    </recommendedName>
</protein>
<evidence type="ECO:0000256" key="2">
    <source>
        <dbReference type="ARBA" id="ARBA00022884"/>
    </source>
</evidence>
<dbReference type="SUPFAM" id="SSF46934">
    <property type="entry name" value="UBA-like"/>
    <property type="match status" value="1"/>
</dbReference>
<reference evidence="5" key="1">
    <citation type="journal article" date="2014" name="Front. Microbiol.">
        <title>High frequency of phylogenetically diverse reductive dehalogenase-homologous genes in deep subseafloor sedimentary metagenomes.</title>
        <authorList>
            <person name="Kawai M."/>
            <person name="Futagami T."/>
            <person name="Toyoda A."/>
            <person name="Takaki Y."/>
            <person name="Nishi S."/>
            <person name="Hori S."/>
            <person name="Arai W."/>
            <person name="Tsubouchi T."/>
            <person name="Morono Y."/>
            <person name="Uchiyama I."/>
            <person name="Ito T."/>
            <person name="Fujiyama A."/>
            <person name="Inagaki F."/>
            <person name="Takami H."/>
        </authorList>
    </citation>
    <scope>NUCLEOTIDE SEQUENCE</scope>
    <source>
        <strain evidence="5">Expedition CK06-06</strain>
    </source>
</reference>
<dbReference type="GO" id="GO:0003723">
    <property type="term" value="F:RNA binding"/>
    <property type="evidence" value="ECO:0007669"/>
    <property type="project" value="UniProtKB-KW"/>
</dbReference>
<comment type="caution">
    <text evidence="5">The sequence shown here is derived from an EMBL/GenBank/DDBJ whole genome shotgun (WGS) entry which is preliminary data.</text>
</comment>
<accession>X1LC97</accession>
<evidence type="ECO:0000256" key="3">
    <source>
        <dbReference type="ARBA" id="ARBA00022927"/>
    </source>
</evidence>
<dbReference type="EMBL" id="BARV01008394">
    <property type="protein sequence ID" value="GAI03451.1"/>
    <property type="molecule type" value="Genomic_DNA"/>
</dbReference>
<dbReference type="InterPro" id="IPR038187">
    <property type="entry name" value="NAC_A/B_dom_sf"/>
</dbReference>
<dbReference type="Gene3D" id="2.20.70.30">
    <property type="entry name" value="Nascent polypeptide-associated complex domain"/>
    <property type="match status" value="1"/>
</dbReference>
<dbReference type="Pfam" id="PF01849">
    <property type="entry name" value="NAC"/>
    <property type="match status" value="1"/>
</dbReference>
<feature type="domain" description="NAC-A/B" evidence="4">
    <location>
        <begin position="1"/>
        <end position="59"/>
    </location>
</feature>
<dbReference type="InterPro" id="IPR002715">
    <property type="entry name" value="Nas_poly-pep-assoc_cplx_dom"/>
</dbReference>
<organism evidence="5">
    <name type="scientific">marine sediment metagenome</name>
    <dbReference type="NCBI Taxonomy" id="412755"/>
    <lineage>
        <taxon>unclassified sequences</taxon>
        <taxon>metagenomes</taxon>
        <taxon>ecological metagenomes</taxon>
    </lineage>
</organism>
<dbReference type="InterPro" id="IPR044034">
    <property type="entry name" value="NAC-like_UBA"/>
</dbReference>
<name>X1LC97_9ZZZZ</name>
<dbReference type="InterPro" id="IPR009060">
    <property type="entry name" value="UBA-like_sf"/>
</dbReference>
<keyword evidence="1" id="KW-0813">Transport</keyword>
<dbReference type="CDD" id="cd14359">
    <property type="entry name" value="UBA_AeNAC"/>
    <property type="match status" value="1"/>
</dbReference>
<proteinExistence type="predicted"/>
<evidence type="ECO:0000256" key="1">
    <source>
        <dbReference type="ARBA" id="ARBA00022448"/>
    </source>
</evidence>
<keyword evidence="3" id="KW-0653">Protein transport</keyword>
<evidence type="ECO:0000313" key="5">
    <source>
        <dbReference type="EMBL" id="GAI03451.1"/>
    </source>
</evidence>
<dbReference type="GO" id="GO:0015031">
    <property type="term" value="P:protein transport"/>
    <property type="evidence" value="ECO:0007669"/>
    <property type="project" value="UniProtKB-KW"/>
</dbReference>
<dbReference type="Gene3D" id="1.10.8.10">
    <property type="entry name" value="DNA helicase RuvA subunit, C-terminal domain"/>
    <property type="match status" value="1"/>
</dbReference>
<keyword evidence="2" id="KW-0694">RNA-binding</keyword>
<evidence type="ECO:0000259" key="4">
    <source>
        <dbReference type="PROSITE" id="PS51151"/>
    </source>
</evidence>
<dbReference type="PROSITE" id="PS51151">
    <property type="entry name" value="NAC_AB"/>
    <property type="match status" value="1"/>
</dbReference>
<dbReference type="AlphaFoldDB" id="X1LC97"/>
<dbReference type="NCBIfam" id="TIGR00264">
    <property type="entry name" value="archaeal-type nascent polypeptide-associated complex protein"/>
    <property type="match status" value="1"/>
</dbReference>
<gene>
    <name evidence="5" type="ORF">S06H3_16884</name>
</gene>
<dbReference type="InterPro" id="IPR005231">
    <property type="entry name" value="NAC_arc"/>
</dbReference>
<sequence>MRQMGVKMKEFEGVREVVIKLADREIVIPNAQVTRTDMAGQRSYQVSGQEFERKPESEPSEADVKLVMEQAGVEREAAMQVLKETGGDIAEAILKLKEKG</sequence>
<dbReference type="SMART" id="SM01407">
    <property type="entry name" value="NAC"/>
    <property type="match status" value="1"/>
</dbReference>
<dbReference type="Pfam" id="PF19026">
    <property type="entry name" value="UBA_HYPK"/>
    <property type="match status" value="1"/>
</dbReference>